<sequence>MEIFRFDQGVGKKVTHFQSDFVMSRIIKTENPAQISCMHLEAKGLIGLHEATVSQLLLIVEGEGWVRSNGSSLINVKKGQAVYWDQGENHETGTETGMTAIVIESECLSPRDFMAIRDEG</sequence>
<reference evidence="1 2" key="1">
    <citation type="submission" date="2017-10" db="EMBL/GenBank/DDBJ databases">
        <title>Bacillus sp. nov., a halophilic bacterium isolated from a Keqin Lake.</title>
        <authorList>
            <person name="Wang H."/>
        </authorList>
    </citation>
    <scope>NUCLEOTIDE SEQUENCE [LARGE SCALE GENOMIC DNA]</scope>
    <source>
        <strain evidence="1 2">KQ-12</strain>
    </source>
</reference>
<gene>
    <name evidence="1" type="ORF">CR194_09230</name>
</gene>
<dbReference type="OrthoDB" id="3782397at2"/>
<dbReference type="Proteomes" id="UP000248214">
    <property type="component" value="Unassembled WGS sequence"/>
</dbReference>
<dbReference type="Gene3D" id="2.60.120.10">
    <property type="entry name" value="Jelly Rolls"/>
    <property type="match status" value="1"/>
</dbReference>
<dbReference type="InterPro" id="IPR014710">
    <property type="entry name" value="RmlC-like_jellyroll"/>
</dbReference>
<dbReference type="SUPFAM" id="SSF51182">
    <property type="entry name" value="RmlC-like cupins"/>
    <property type="match status" value="1"/>
</dbReference>
<protein>
    <submittedName>
        <fullName evidence="1">Cupin</fullName>
    </submittedName>
</protein>
<keyword evidence="2" id="KW-1185">Reference proteome</keyword>
<evidence type="ECO:0000313" key="1">
    <source>
        <dbReference type="EMBL" id="PYZ93361.1"/>
    </source>
</evidence>
<proteinExistence type="predicted"/>
<name>A0A323TE16_9BACI</name>
<accession>A0A323TE16</accession>
<dbReference type="InterPro" id="IPR011051">
    <property type="entry name" value="RmlC_Cupin_sf"/>
</dbReference>
<dbReference type="EMBL" id="PDOD01000002">
    <property type="protein sequence ID" value="PYZ93361.1"/>
    <property type="molecule type" value="Genomic_DNA"/>
</dbReference>
<organism evidence="1 2">
    <name type="scientific">Salipaludibacillus keqinensis</name>
    <dbReference type="NCBI Taxonomy" id="2045207"/>
    <lineage>
        <taxon>Bacteria</taxon>
        <taxon>Bacillati</taxon>
        <taxon>Bacillota</taxon>
        <taxon>Bacilli</taxon>
        <taxon>Bacillales</taxon>
        <taxon>Bacillaceae</taxon>
    </lineage>
</organism>
<evidence type="ECO:0000313" key="2">
    <source>
        <dbReference type="Proteomes" id="UP000248214"/>
    </source>
</evidence>
<comment type="caution">
    <text evidence="1">The sequence shown here is derived from an EMBL/GenBank/DDBJ whole genome shotgun (WGS) entry which is preliminary data.</text>
</comment>
<dbReference type="RefSeq" id="WP_110609393.1">
    <property type="nucleotide sequence ID" value="NZ_PDOD01000002.1"/>
</dbReference>
<dbReference type="AlphaFoldDB" id="A0A323TE16"/>